<dbReference type="AlphaFoldDB" id="A0A8T2U793"/>
<comment type="caution">
    <text evidence="1">The sequence shown here is derived from an EMBL/GenBank/DDBJ whole genome shotgun (WGS) entry which is preliminary data.</text>
</comment>
<protein>
    <submittedName>
        <fullName evidence="1">Uncharacterized protein</fullName>
    </submittedName>
</protein>
<reference evidence="1" key="1">
    <citation type="submission" date="2021-08" db="EMBL/GenBank/DDBJ databases">
        <title>WGS assembly of Ceratopteris richardii.</title>
        <authorList>
            <person name="Marchant D.B."/>
            <person name="Chen G."/>
            <person name="Jenkins J."/>
            <person name="Shu S."/>
            <person name="Leebens-Mack J."/>
            <person name="Grimwood J."/>
            <person name="Schmutz J."/>
            <person name="Soltis P."/>
            <person name="Soltis D."/>
            <person name="Chen Z.-H."/>
        </authorList>
    </citation>
    <scope>NUCLEOTIDE SEQUENCE</scope>
    <source>
        <strain evidence="1">Whitten #5841</strain>
        <tissue evidence="1">Leaf</tissue>
    </source>
</reference>
<organism evidence="1 2">
    <name type="scientific">Ceratopteris richardii</name>
    <name type="common">Triangle waterfern</name>
    <dbReference type="NCBI Taxonomy" id="49495"/>
    <lineage>
        <taxon>Eukaryota</taxon>
        <taxon>Viridiplantae</taxon>
        <taxon>Streptophyta</taxon>
        <taxon>Embryophyta</taxon>
        <taxon>Tracheophyta</taxon>
        <taxon>Polypodiopsida</taxon>
        <taxon>Polypodiidae</taxon>
        <taxon>Polypodiales</taxon>
        <taxon>Pteridineae</taxon>
        <taxon>Pteridaceae</taxon>
        <taxon>Parkerioideae</taxon>
        <taxon>Ceratopteris</taxon>
    </lineage>
</organism>
<keyword evidence="2" id="KW-1185">Reference proteome</keyword>
<sequence length="56" mass="6335">MSVIFFYYVLCLEASSKISIQHARLSDGCELPSLLIEKPLHDELAVEASCKDTRTY</sequence>
<accession>A0A8T2U793</accession>
<gene>
    <name evidence="1" type="ORF">KP509_09G098400</name>
</gene>
<evidence type="ECO:0000313" key="1">
    <source>
        <dbReference type="EMBL" id="KAH7430430.1"/>
    </source>
</evidence>
<dbReference type="EMBL" id="CM035414">
    <property type="protein sequence ID" value="KAH7430430.1"/>
    <property type="molecule type" value="Genomic_DNA"/>
</dbReference>
<name>A0A8T2U793_CERRI</name>
<evidence type="ECO:0000313" key="2">
    <source>
        <dbReference type="Proteomes" id="UP000825935"/>
    </source>
</evidence>
<proteinExistence type="predicted"/>
<dbReference type="Proteomes" id="UP000825935">
    <property type="component" value="Chromosome 9"/>
</dbReference>